<accession>A0A8J5WMY1</accession>
<feature type="compositionally biased region" description="Polar residues" evidence="1">
    <location>
        <begin position="1"/>
        <end position="12"/>
    </location>
</feature>
<reference evidence="2" key="1">
    <citation type="journal article" date="2021" name="bioRxiv">
        <title>Whole Genome Assembly and Annotation of Northern Wild Rice, Zizania palustris L., Supports a Whole Genome Duplication in the Zizania Genus.</title>
        <authorList>
            <person name="Haas M."/>
            <person name="Kono T."/>
            <person name="Macchietto M."/>
            <person name="Millas R."/>
            <person name="McGilp L."/>
            <person name="Shao M."/>
            <person name="Duquette J."/>
            <person name="Hirsch C.N."/>
            <person name="Kimball J."/>
        </authorList>
    </citation>
    <scope>NUCLEOTIDE SEQUENCE</scope>
    <source>
        <tissue evidence="2">Fresh leaf tissue</tissue>
    </source>
</reference>
<dbReference type="Proteomes" id="UP000729402">
    <property type="component" value="Unassembled WGS sequence"/>
</dbReference>
<dbReference type="EMBL" id="JAAALK010000080">
    <property type="protein sequence ID" value="KAG8091506.1"/>
    <property type="molecule type" value="Genomic_DNA"/>
</dbReference>
<feature type="compositionally biased region" description="Basic residues" evidence="1">
    <location>
        <begin position="33"/>
        <end position="46"/>
    </location>
</feature>
<organism evidence="2 3">
    <name type="scientific">Zizania palustris</name>
    <name type="common">Northern wild rice</name>
    <dbReference type="NCBI Taxonomy" id="103762"/>
    <lineage>
        <taxon>Eukaryota</taxon>
        <taxon>Viridiplantae</taxon>
        <taxon>Streptophyta</taxon>
        <taxon>Embryophyta</taxon>
        <taxon>Tracheophyta</taxon>
        <taxon>Spermatophyta</taxon>
        <taxon>Magnoliopsida</taxon>
        <taxon>Liliopsida</taxon>
        <taxon>Poales</taxon>
        <taxon>Poaceae</taxon>
        <taxon>BOP clade</taxon>
        <taxon>Oryzoideae</taxon>
        <taxon>Oryzeae</taxon>
        <taxon>Zizaniinae</taxon>
        <taxon>Zizania</taxon>
    </lineage>
</organism>
<proteinExistence type="predicted"/>
<reference evidence="2" key="2">
    <citation type="submission" date="2021-02" db="EMBL/GenBank/DDBJ databases">
        <authorList>
            <person name="Kimball J.A."/>
            <person name="Haas M.W."/>
            <person name="Macchietto M."/>
            <person name="Kono T."/>
            <person name="Duquette J."/>
            <person name="Shao M."/>
        </authorList>
    </citation>
    <scope>NUCLEOTIDE SEQUENCE</scope>
    <source>
        <tissue evidence="2">Fresh leaf tissue</tissue>
    </source>
</reference>
<evidence type="ECO:0000313" key="3">
    <source>
        <dbReference type="Proteomes" id="UP000729402"/>
    </source>
</evidence>
<gene>
    <name evidence="2" type="ORF">GUJ93_ZPchr0012g20572</name>
</gene>
<sequence>MTTSTVPSTSANMAGARRSKMTMPSSPPPMTSSRRKGPRSRPRRRNCIPSCLNAT</sequence>
<evidence type="ECO:0000256" key="1">
    <source>
        <dbReference type="SAM" id="MobiDB-lite"/>
    </source>
</evidence>
<evidence type="ECO:0000313" key="2">
    <source>
        <dbReference type="EMBL" id="KAG8091506.1"/>
    </source>
</evidence>
<name>A0A8J5WMY1_ZIZPA</name>
<feature type="region of interest" description="Disordered" evidence="1">
    <location>
        <begin position="1"/>
        <end position="55"/>
    </location>
</feature>
<keyword evidence="3" id="KW-1185">Reference proteome</keyword>
<comment type="caution">
    <text evidence="2">The sequence shown here is derived from an EMBL/GenBank/DDBJ whole genome shotgun (WGS) entry which is preliminary data.</text>
</comment>
<protein>
    <submittedName>
        <fullName evidence="2">Uncharacterized protein</fullName>
    </submittedName>
</protein>
<dbReference type="AlphaFoldDB" id="A0A8J5WMY1"/>